<protein>
    <submittedName>
        <fullName evidence="1">Uncharacterized protein</fullName>
    </submittedName>
</protein>
<proteinExistence type="predicted"/>
<sequence>MLWAQEEDPLAERIERLGEGLFEGYTQPLVNAFGAGISTGLFHSAYSHDFLGFDLSVCGIYIQIPRSAKYFSGRALLCSLGIDGLVYDSVDLDSLSTVFGPDEETIVPTTGNAIGIPQTIPGGFDVSGVPLVVPQLNIGLASGSEIILRYIPFTFKGSRIRFMGVGFKQELTSAASEHGSHARCNCHWWCLPEVWCQRFSG</sequence>
<organism evidence="1">
    <name type="scientific">marine sediment metagenome</name>
    <dbReference type="NCBI Taxonomy" id="412755"/>
    <lineage>
        <taxon>unclassified sequences</taxon>
        <taxon>metagenomes</taxon>
        <taxon>ecological metagenomes</taxon>
    </lineage>
</organism>
<dbReference type="Pfam" id="PF20230">
    <property type="entry name" value="DUF6588"/>
    <property type="match status" value="1"/>
</dbReference>
<accession>X1PQ96</accession>
<dbReference type="AlphaFoldDB" id="X1PQ96"/>
<evidence type="ECO:0000313" key="1">
    <source>
        <dbReference type="EMBL" id="GAI44691.1"/>
    </source>
</evidence>
<comment type="caution">
    <text evidence="1">The sequence shown here is derived from an EMBL/GenBank/DDBJ whole genome shotgun (WGS) entry which is preliminary data.</text>
</comment>
<name>X1PQ96_9ZZZZ</name>
<reference evidence="1" key="1">
    <citation type="journal article" date="2014" name="Front. Microbiol.">
        <title>High frequency of phylogenetically diverse reductive dehalogenase-homologous genes in deep subseafloor sedimentary metagenomes.</title>
        <authorList>
            <person name="Kawai M."/>
            <person name="Futagami T."/>
            <person name="Toyoda A."/>
            <person name="Takaki Y."/>
            <person name="Nishi S."/>
            <person name="Hori S."/>
            <person name="Arai W."/>
            <person name="Tsubouchi T."/>
            <person name="Morono Y."/>
            <person name="Uchiyama I."/>
            <person name="Ito T."/>
            <person name="Fujiyama A."/>
            <person name="Inagaki F."/>
            <person name="Takami H."/>
        </authorList>
    </citation>
    <scope>NUCLEOTIDE SEQUENCE</scope>
    <source>
        <strain evidence="1">Expedition CK06-06</strain>
    </source>
</reference>
<gene>
    <name evidence="1" type="ORF">S06H3_46934</name>
</gene>
<dbReference type="InterPro" id="IPR046495">
    <property type="entry name" value="DUF6588"/>
</dbReference>
<dbReference type="EMBL" id="BARV01029434">
    <property type="protein sequence ID" value="GAI44691.1"/>
    <property type="molecule type" value="Genomic_DNA"/>
</dbReference>